<proteinExistence type="inferred from homology"/>
<dbReference type="InterPro" id="IPR017853">
    <property type="entry name" value="GH"/>
</dbReference>
<dbReference type="InterPro" id="IPR002241">
    <property type="entry name" value="Glyco_hydro_27"/>
</dbReference>
<evidence type="ECO:0000313" key="9">
    <source>
        <dbReference type="Proteomes" id="UP001500751"/>
    </source>
</evidence>
<evidence type="ECO:0000256" key="6">
    <source>
        <dbReference type="SAM" id="SignalP"/>
    </source>
</evidence>
<dbReference type="CDD" id="cd23418">
    <property type="entry name" value="beta-trefoil_Ricin_XLN-like"/>
    <property type="match status" value="1"/>
</dbReference>
<keyword evidence="4 5" id="KW-0326">Glycosidase</keyword>
<sequence>MLSRLLSALSLVASVMVGIGAGGAPARAQANGAALTPQAGWSSWSSVRYNPTEADIEAQAAAMSSTGLVAHGFTYINIDDFYYLNPGTTVDAYGRWVIDSSRFPNGMSAVASYVHNHGEKFGMYVTPGIPVAAYNQNTPIQGTSFHARDIVSNTTSYEPNFNFHDGAMYYIDYAKNPAAAQAFLNSWAGQLASWGVDYLKIDGVGGSGGDTADVEHWSQALNQTGRTIHLELSNSLDVKNGPIWRQYANGWRVDDDVECYCSTLTNWSKVAVRFTDLPAWAQYDAPGGWADPDSLEVGNGASVGLTDDERRTQTSLWAITSSPLILGTDLTRMTSADLALLTNDEVLGVDRTGRPAHPVVSGAPEQTWWASNGDGSYTVGLFNLSGSAATVSANFADLGFNGGATVRDLWSHSNLGTFTGSFSASVPSHGSRLLRVVPVAGAATIGAPLVSKLSGRCAYAPQGTTYNGVQLQIQDCDGGPYQSVTYNGSAKTLGLEGKCFDAFGAGTTAGTPVSIYDCNGQANQQWTMKTDGTIVGVQSGLCLDVTGTTNPNGSGLELWTCNGGANQQWSGAGGSVSGPILAGVSASPSLCVDDNAASTANGSSIQIYGCNGSTAQQWTVPGNNTLQVLGKCMDVTGAGTADGTKVELWDCNGTGAQVWQPQSNGTLLNPNSGKCLDDPAFSTANGTQLDIWDCNGGSNQIWSLP</sequence>
<accession>A0ABP5F1D4</accession>
<dbReference type="SMART" id="SM00458">
    <property type="entry name" value="RICIN"/>
    <property type="match status" value="2"/>
</dbReference>
<dbReference type="PRINTS" id="PR00740">
    <property type="entry name" value="GLHYDRLASE27"/>
</dbReference>
<dbReference type="PROSITE" id="PS50231">
    <property type="entry name" value="RICIN_B_LECTIN"/>
    <property type="match status" value="2"/>
</dbReference>
<dbReference type="Gene3D" id="2.80.10.50">
    <property type="match status" value="3"/>
</dbReference>
<dbReference type="Proteomes" id="UP001500751">
    <property type="component" value="Unassembled WGS sequence"/>
</dbReference>
<keyword evidence="2 6" id="KW-0732">Signal</keyword>
<dbReference type="InterPro" id="IPR013785">
    <property type="entry name" value="Aldolase_TIM"/>
</dbReference>
<evidence type="ECO:0000256" key="1">
    <source>
        <dbReference type="ARBA" id="ARBA00009743"/>
    </source>
</evidence>
<organism evidence="8 9">
    <name type="scientific">Catenulispora yoronensis</name>
    <dbReference type="NCBI Taxonomy" id="450799"/>
    <lineage>
        <taxon>Bacteria</taxon>
        <taxon>Bacillati</taxon>
        <taxon>Actinomycetota</taxon>
        <taxon>Actinomycetes</taxon>
        <taxon>Catenulisporales</taxon>
        <taxon>Catenulisporaceae</taxon>
        <taxon>Catenulispora</taxon>
    </lineage>
</organism>
<protein>
    <recommendedName>
        <fullName evidence="5">Alpha-galactosidase</fullName>
        <ecNumber evidence="5">3.2.1.22</ecNumber>
    </recommendedName>
    <alternativeName>
        <fullName evidence="5">Melibiase</fullName>
    </alternativeName>
</protein>
<dbReference type="CDD" id="cd23451">
    <property type="entry name" value="beta-trefoil_Ricin_laminarinase"/>
    <property type="match status" value="1"/>
</dbReference>
<reference evidence="9" key="1">
    <citation type="journal article" date="2019" name="Int. J. Syst. Evol. Microbiol.">
        <title>The Global Catalogue of Microorganisms (GCM) 10K type strain sequencing project: providing services to taxonomists for standard genome sequencing and annotation.</title>
        <authorList>
            <consortium name="The Broad Institute Genomics Platform"/>
            <consortium name="The Broad Institute Genome Sequencing Center for Infectious Disease"/>
            <person name="Wu L."/>
            <person name="Ma J."/>
        </authorList>
    </citation>
    <scope>NUCLEOTIDE SEQUENCE [LARGE SCALE GENOMIC DNA]</scope>
    <source>
        <strain evidence="9">JCM 16014</strain>
    </source>
</reference>
<evidence type="ECO:0000256" key="3">
    <source>
        <dbReference type="ARBA" id="ARBA00022801"/>
    </source>
</evidence>
<evidence type="ECO:0000256" key="2">
    <source>
        <dbReference type="ARBA" id="ARBA00022729"/>
    </source>
</evidence>
<dbReference type="Pfam" id="PF16499">
    <property type="entry name" value="Melibiase_2"/>
    <property type="match status" value="2"/>
</dbReference>
<evidence type="ECO:0000256" key="5">
    <source>
        <dbReference type="RuleBase" id="RU361168"/>
    </source>
</evidence>
<dbReference type="CDD" id="cd14792">
    <property type="entry name" value="GH27"/>
    <property type="match status" value="1"/>
</dbReference>
<dbReference type="SUPFAM" id="SSF51011">
    <property type="entry name" value="Glycosyl hydrolase domain"/>
    <property type="match status" value="1"/>
</dbReference>
<dbReference type="InterPro" id="IPR035992">
    <property type="entry name" value="Ricin_B-like_lectins"/>
</dbReference>
<dbReference type="PANTHER" id="PTHR11452">
    <property type="entry name" value="ALPHA-GALACTOSIDASE/ALPHA-N-ACETYLGALACTOSAMINIDASE"/>
    <property type="match status" value="1"/>
</dbReference>
<keyword evidence="9" id="KW-1185">Reference proteome</keyword>
<dbReference type="Gene3D" id="2.60.40.1180">
    <property type="entry name" value="Golgi alpha-mannosidase II"/>
    <property type="match status" value="1"/>
</dbReference>
<feature type="domain" description="Ricin B lectin" evidence="7">
    <location>
        <begin position="447"/>
        <end position="572"/>
    </location>
</feature>
<dbReference type="SUPFAM" id="SSF50370">
    <property type="entry name" value="Ricin B-like lectins"/>
    <property type="match status" value="2"/>
</dbReference>
<dbReference type="Gene3D" id="3.20.20.70">
    <property type="entry name" value="Aldolase class I"/>
    <property type="match status" value="1"/>
</dbReference>
<dbReference type="InterPro" id="IPR000772">
    <property type="entry name" value="Ricin_B_lectin"/>
</dbReference>
<feature type="domain" description="Ricin B lectin" evidence="7">
    <location>
        <begin position="578"/>
        <end position="705"/>
    </location>
</feature>
<dbReference type="SUPFAM" id="SSF51445">
    <property type="entry name" value="(Trans)glycosidases"/>
    <property type="match status" value="1"/>
</dbReference>
<gene>
    <name evidence="8" type="ORF">GCM10009839_01140</name>
</gene>
<comment type="catalytic activity">
    <reaction evidence="5">
        <text>Hydrolysis of terminal, non-reducing alpha-D-galactose residues in alpha-D-galactosides, including galactose oligosaccharides, galactomannans and galactolipids.</text>
        <dbReference type="EC" id="3.2.1.22"/>
    </reaction>
</comment>
<dbReference type="PANTHER" id="PTHR11452:SF42">
    <property type="entry name" value="ALPHA-GALACTOSIDASE"/>
    <property type="match status" value="1"/>
</dbReference>
<evidence type="ECO:0000256" key="4">
    <source>
        <dbReference type="ARBA" id="ARBA00023295"/>
    </source>
</evidence>
<comment type="similarity">
    <text evidence="1 5">Belongs to the glycosyl hydrolase 27 family.</text>
</comment>
<dbReference type="Pfam" id="PF17801">
    <property type="entry name" value="Melibiase_C"/>
    <property type="match status" value="1"/>
</dbReference>
<evidence type="ECO:0000259" key="7">
    <source>
        <dbReference type="SMART" id="SM00458"/>
    </source>
</evidence>
<dbReference type="InterPro" id="IPR013780">
    <property type="entry name" value="Glyco_hydro_b"/>
</dbReference>
<dbReference type="Pfam" id="PF00652">
    <property type="entry name" value="Ricin_B_lectin"/>
    <property type="match status" value="2"/>
</dbReference>
<feature type="chain" id="PRO_5045204051" description="Alpha-galactosidase" evidence="6">
    <location>
        <begin position="29"/>
        <end position="705"/>
    </location>
</feature>
<feature type="signal peptide" evidence="6">
    <location>
        <begin position="1"/>
        <end position="28"/>
    </location>
</feature>
<keyword evidence="5" id="KW-1015">Disulfide bond</keyword>
<name>A0ABP5F1D4_9ACTN</name>
<keyword evidence="3 5" id="KW-0378">Hydrolase</keyword>
<dbReference type="EC" id="3.2.1.22" evidence="5"/>
<comment type="caution">
    <text evidence="8">The sequence shown here is derived from an EMBL/GenBank/DDBJ whole genome shotgun (WGS) entry which is preliminary data.</text>
</comment>
<dbReference type="EMBL" id="BAAAQN010000001">
    <property type="protein sequence ID" value="GAA2010947.1"/>
    <property type="molecule type" value="Genomic_DNA"/>
</dbReference>
<dbReference type="InterPro" id="IPR041233">
    <property type="entry name" value="Melibiase_C"/>
</dbReference>
<evidence type="ECO:0000313" key="8">
    <source>
        <dbReference type="EMBL" id="GAA2010947.1"/>
    </source>
</evidence>